<gene>
    <name evidence="2" type="ORF">EHRUM3_09820</name>
</gene>
<dbReference type="AlphaFoldDB" id="A0A170TC37"/>
<sequence>MKYKSKELDISDNGTKSRVTYCSQSEYEYGKCEMDTSSGKDGIEFLKSVYHNDSDDVGHVLKSRSTVSSTKVDQVKHQVSSVQT</sequence>
<evidence type="ECO:0000313" key="3">
    <source>
        <dbReference type="Proteomes" id="UP000092731"/>
    </source>
</evidence>
<protein>
    <submittedName>
        <fullName evidence="2">Putative membrane protein</fullName>
    </submittedName>
</protein>
<dbReference type="EMBL" id="BDDM01000304">
    <property type="protein sequence ID" value="GAT78752.1"/>
    <property type="molecule type" value="Genomic_DNA"/>
</dbReference>
<feature type="non-terminal residue" evidence="2">
    <location>
        <position position="84"/>
    </location>
</feature>
<name>A0A170TC37_EHRRU</name>
<reference evidence="3" key="1">
    <citation type="submission" date="2016-05" db="EMBL/GenBank/DDBJ databases">
        <title>Draft genome sequences of four strains of Ehrlichia ruminantium, a tick-borne pathogen of ruminants, isolated from Zimbabwe, The Gambia and Ghana.</title>
        <authorList>
            <person name="Nakao R."/>
            <person name="Jongejan F."/>
            <person name="Sugimoto C."/>
        </authorList>
    </citation>
    <scope>NUCLEOTIDE SEQUENCE [LARGE SCALE GENOMIC DNA]</scope>
    <source>
        <strain evidence="3">Pokoase 417</strain>
    </source>
</reference>
<evidence type="ECO:0000313" key="2">
    <source>
        <dbReference type="EMBL" id="GAT78752.1"/>
    </source>
</evidence>
<feature type="region of interest" description="Disordered" evidence="1">
    <location>
        <begin position="64"/>
        <end position="84"/>
    </location>
</feature>
<organism evidence="2 3">
    <name type="scientific">Ehrlichia ruminantium</name>
    <name type="common">heartwater rickettsia</name>
    <name type="synonym">Cowdria ruminantium</name>
    <dbReference type="NCBI Taxonomy" id="779"/>
    <lineage>
        <taxon>Bacteria</taxon>
        <taxon>Pseudomonadati</taxon>
        <taxon>Pseudomonadota</taxon>
        <taxon>Alphaproteobacteria</taxon>
        <taxon>Rickettsiales</taxon>
        <taxon>Anaplasmataceae</taxon>
        <taxon>Ehrlichia</taxon>
    </lineage>
</organism>
<comment type="caution">
    <text evidence="2">The sequence shown here is derived from an EMBL/GenBank/DDBJ whole genome shotgun (WGS) entry which is preliminary data.</text>
</comment>
<accession>A0A170TC37</accession>
<dbReference type="Proteomes" id="UP000092731">
    <property type="component" value="Unassembled WGS sequence"/>
</dbReference>
<evidence type="ECO:0000256" key="1">
    <source>
        <dbReference type="SAM" id="MobiDB-lite"/>
    </source>
</evidence>
<proteinExistence type="predicted"/>
<dbReference type="RefSeq" id="WP_236717414.1">
    <property type="nucleotide sequence ID" value="NZ_BDDM01000304.1"/>
</dbReference>